<dbReference type="EMBL" id="MK072510">
    <property type="protein sequence ID" value="AYV86607.1"/>
    <property type="molecule type" value="Genomic_DNA"/>
</dbReference>
<feature type="compositionally biased region" description="Polar residues" evidence="1">
    <location>
        <begin position="512"/>
        <end position="529"/>
    </location>
</feature>
<sequence length="538" mass="60730">MSMEHSMDVDESEESIFATTTMNTNKIHFIERLVQDRLQSELYDFFHTVVLPSAYTNCVEHLRTSQALSPDQIDVHSVMFEQQCYLEIQKACSSIKGQEFDPRVIDNMFHSIRQKHKGLSSLIWTYYRSHLELFQTPGRMIRRQETPVFIRSLVTKFLQTCLYFCADHIARIPCVIDVRCTADRARERYQSCSALIVTSIEKALKALIPVNRVMVAPYTHTSSMQQPSRSPPKVVPFMGPPSLHPSRSSPLLSSPSIPPSPSAQSSVAEQLSKHLMTENKVLREQIVTVNDRMERMRNQVIALSQKQSQGQPQNQFPTQTMPISQPTHSKSVPVSAFSFPSTPSNSLNDINDFSNLNNSNQSNHSNSHTSAHYNPTTPSIMSPRTTSSPLQRPLSPPGSLSAYSPFSRQQHDQQGQQMQYIQQQVPSYPQNQDMHHNHHPDNLHPDYQQQNIHQQQHIEETGGFSVDWSNQPSSMPDLHNMTNGSNQSNAPVDFFNNPPTPRTPLDAPFSFPNHSSTPSNASLQGSSVHGAQPVGYDY</sequence>
<feature type="compositionally biased region" description="Polar residues" evidence="1">
    <location>
        <begin position="467"/>
        <end position="490"/>
    </location>
</feature>
<organism evidence="2">
    <name type="scientific">Sylvanvirus sp</name>
    <dbReference type="NCBI Taxonomy" id="2487774"/>
    <lineage>
        <taxon>Viruses</taxon>
    </lineage>
</organism>
<protein>
    <submittedName>
        <fullName evidence="2">Uncharacterized protein</fullName>
    </submittedName>
</protein>
<gene>
    <name evidence="2" type="ORF">Sylvanvirus4_21</name>
</gene>
<feature type="compositionally biased region" description="Basic and acidic residues" evidence="1">
    <location>
        <begin position="433"/>
        <end position="444"/>
    </location>
</feature>
<proteinExistence type="predicted"/>
<feature type="compositionally biased region" description="Pro residues" evidence="1">
    <location>
        <begin position="229"/>
        <end position="243"/>
    </location>
</feature>
<feature type="region of interest" description="Disordered" evidence="1">
    <location>
        <begin position="220"/>
        <end position="269"/>
    </location>
</feature>
<evidence type="ECO:0000256" key="1">
    <source>
        <dbReference type="SAM" id="MobiDB-lite"/>
    </source>
</evidence>
<feature type="compositionally biased region" description="Low complexity" evidence="1">
    <location>
        <begin position="445"/>
        <end position="455"/>
    </location>
</feature>
<name>A0A3G5AHD4_9VIRU</name>
<feature type="compositionally biased region" description="Low complexity" evidence="1">
    <location>
        <begin position="344"/>
        <end position="370"/>
    </location>
</feature>
<feature type="compositionally biased region" description="Polar residues" evidence="1">
    <location>
        <begin position="371"/>
        <end position="390"/>
    </location>
</feature>
<accession>A0A3G5AHD4</accession>
<feature type="compositionally biased region" description="Low complexity" evidence="1">
    <location>
        <begin position="304"/>
        <end position="320"/>
    </location>
</feature>
<feature type="region of interest" description="Disordered" evidence="1">
    <location>
        <begin position="304"/>
        <end position="538"/>
    </location>
</feature>
<feature type="compositionally biased region" description="Low complexity" evidence="1">
    <location>
        <begin position="412"/>
        <end position="424"/>
    </location>
</feature>
<feature type="compositionally biased region" description="Low complexity" evidence="1">
    <location>
        <begin position="244"/>
        <end position="255"/>
    </location>
</feature>
<reference evidence="2" key="1">
    <citation type="submission" date="2018-10" db="EMBL/GenBank/DDBJ databases">
        <title>Hidden diversity of soil giant viruses.</title>
        <authorList>
            <person name="Schulz F."/>
            <person name="Alteio L."/>
            <person name="Goudeau D."/>
            <person name="Ryan E.M."/>
            <person name="Malmstrom R.R."/>
            <person name="Blanchard J."/>
            <person name="Woyke T."/>
        </authorList>
    </citation>
    <scope>NUCLEOTIDE SEQUENCE</scope>
    <source>
        <strain evidence="2">SYV1</strain>
    </source>
</reference>
<feature type="compositionally biased region" description="Polar residues" evidence="1">
    <location>
        <begin position="321"/>
        <end position="343"/>
    </location>
</feature>
<evidence type="ECO:0000313" key="2">
    <source>
        <dbReference type="EMBL" id="AYV86607.1"/>
    </source>
</evidence>